<name>A0A059AZS7_EUCGR</name>
<dbReference type="InParanoid" id="A0A059AZS7"/>
<evidence type="ECO:0000313" key="2">
    <source>
        <dbReference type="EMBL" id="KCW59457.1"/>
    </source>
</evidence>
<accession>A0A059AZS7</accession>
<feature type="signal peptide" evidence="1">
    <location>
        <begin position="1"/>
        <end position="16"/>
    </location>
</feature>
<organism evidence="2">
    <name type="scientific">Eucalyptus grandis</name>
    <name type="common">Flooded gum</name>
    <dbReference type="NCBI Taxonomy" id="71139"/>
    <lineage>
        <taxon>Eukaryota</taxon>
        <taxon>Viridiplantae</taxon>
        <taxon>Streptophyta</taxon>
        <taxon>Embryophyta</taxon>
        <taxon>Tracheophyta</taxon>
        <taxon>Spermatophyta</taxon>
        <taxon>Magnoliopsida</taxon>
        <taxon>eudicotyledons</taxon>
        <taxon>Gunneridae</taxon>
        <taxon>Pentapetalae</taxon>
        <taxon>rosids</taxon>
        <taxon>malvids</taxon>
        <taxon>Myrtales</taxon>
        <taxon>Myrtaceae</taxon>
        <taxon>Myrtoideae</taxon>
        <taxon>Eucalypteae</taxon>
        <taxon>Eucalyptus</taxon>
    </lineage>
</organism>
<keyword evidence="1" id="KW-0732">Signal</keyword>
<evidence type="ECO:0000256" key="1">
    <source>
        <dbReference type="SAM" id="SignalP"/>
    </source>
</evidence>
<dbReference type="Gramene" id="KCW59457">
    <property type="protein sequence ID" value="KCW59457"/>
    <property type="gene ID" value="EUGRSUZ_H02198"/>
</dbReference>
<dbReference type="AlphaFoldDB" id="A0A059AZS7"/>
<feature type="chain" id="PRO_5001567784" evidence="1">
    <location>
        <begin position="17"/>
        <end position="66"/>
    </location>
</feature>
<gene>
    <name evidence="2" type="ORF">EUGRSUZ_H02198</name>
</gene>
<reference evidence="2" key="1">
    <citation type="submission" date="2013-07" db="EMBL/GenBank/DDBJ databases">
        <title>The genome of Eucalyptus grandis.</title>
        <authorList>
            <person name="Schmutz J."/>
            <person name="Hayes R."/>
            <person name="Myburg A."/>
            <person name="Tuskan G."/>
            <person name="Grattapaglia D."/>
            <person name="Rokhsar D.S."/>
        </authorList>
    </citation>
    <scope>NUCLEOTIDE SEQUENCE</scope>
    <source>
        <tissue evidence="2">Leaf extractions</tissue>
    </source>
</reference>
<protein>
    <submittedName>
        <fullName evidence="2">Uncharacterized protein</fullName>
    </submittedName>
</protein>
<sequence length="66" mass="7249">MLHPLMAGSSLSLGASVYFVSFGCVTELSSRIITVSHYTLVVNKSQPSYTKFNLVLMLIKDHSTKV</sequence>
<proteinExistence type="predicted"/>
<dbReference type="EMBL" id="KK198760">
    <property type="protein sequence ID" value="KCW59457.1"/>
    <property type="molecule type" value="Genomic_DNA"/>
</dbReference>